<reference evidence="11" key="3">
    <citation type="submission" date="2009-07" db="EMBL/GenBank/DDBJ databases">
        <authorList>
            <person name="Li Y.F."/>
            <person name="Huang B."/>
        </authorList>
    </citation>
    <scope>NUCLEOTIDE SEQUENCE</scope>
    <source>
        <strain evidence="11">VAC</strain>
    </source>
</reference>
<evidence type="ECO:0000313" key="13">
    <source>
        <dbReference type="EMBL" id="AFC61850.1"/>
    </source>
</evidence>
<dbReference type="Proteomes" id="UP000114267">
    <property type="component" value="Segment"/>
</dbReference>
<dbReference type="EMBL" id="JF999965">
    <property type="protein sequence ID" value="AEN80093.1"/>
    <property type="molecule type" value="Genomic_DNA"/>
</dbReference>
<evidence type="ECO:0000256" key="6">
    <source>
        <dbReference type="ARBA" id="ARBA00022833"/>
    </source>
</evidence>
<keyword evidence="23" id="KW-1185">Reference proteome</keyword>
<dbReference type="GeneID" id="8223354"/>
<dbReference type="Proteomes" id="UP000168285">
    <property type="component" value="Segment"/>
</dbReference>
<dbReference type="EMBL" id="KJ549663">
    <property type="protein sequence ID" value="AJG04897.1"/>
    <property type="molecule type" value="Genomic_DNA"/>
</dbReference>
<evidence type="ECO:0000313" key="18">
    <source>
        <dbReference type="Proteomes" id="UP000098628"/>
    </source>
</evidence>
<evidence type="ECO:0000313" key="17">
    <source>
        <dbReference type="EMBL" id="AJG04897.1"/>
    </source>
</evidence>
<dbReference type="PROSITE" id="PS51988">
    <property type="entry name" value="HERPESVIRUS_UL32"/>
    <property type="match status" value="1"/>
</dbReference>
<proteinExistence type="inferred from homology"/>
<evidence type="ECO:0000313" key="19">
    <source>
        <dbReference type="Proteomes" id="UP000112239"/>
    </source>
</evidence>
<comment type="subcellular location">
    <subcellularLocation>
        <location evidence="8">Host cytoplasm</location>
    </subcellularLocation>
    <subcellularLocation>
        <location evidence="8">Host nucleus</location>
    </subcellularLocation>
</comment>
<dbReference type="GO" id="GO:0019031">
    <property type="term" value="C:viral envelope"/>
    <property type="evidence" value="ECO:0007669"/>
    <property type="project" value="InterPro"/>
</dbReference>
<organism evidence="10">
    <name type="scientific">anatid alphaherpesvirus 1</name>
    <dbReference type="NCBI Taxonomy" id="104388"/>
    <lineage>
        <taxon>Viruses</taxon>
        <taxon>Duplodnaviria</taxon>
        <taxon>Heunggongvirae</taxon>
        <taxon>Peploviricota</taxon>
        <taxon>Herviviricetes</taxon>
        <taxon>Herpesvirales</taxon>
        <taxon>Orthoherpesviridae</taxon>
        <taxon>Alphaherpesvirinae</taxon>
        <taxon>Mardivirus</taxon>
        <taxon>Mardivirus anatidalpha1</taxon>
    </lineage>
</organism>
<dbReference type="GO" id="GO:0030430">
    <property type="term" value="C:host cell cytoplasm"/>
    <property type="evidence" value="ECO:0007669"/>
    <property type="project" value="UniProtKB-SubCell"/>
</dbReference>
<reference evidence="16 20" key="7">
    <citation type="submission" date="2013-06" db="EMBL/GenBank/DDBJ databases">
        <authorList>
            <person name="Zou Z."/>
            <person name="Hu Y."/>
        </authorList>
    </citation>
    <scope>NUCLEOTIDE SEQUENCE [LARGE SCALE GENOMIC DNA]</scope>
    <source>
        <strain evidence="16">C-KCE</strain>
    </source>
</reference>
<dbReference type="GO" id="GO:0042025">
    <property type="term" value="C:host cell nucleus"/>
    <property type="evidence" value="ECO:0007669"/>
    <property type="project" value="UniProtKB-SubCell"/>
</dbReference>
<keyword evidence="5" id="KW-0863">Zinc-finger</keyword>
<keyword evidence="3 8" id="KW-1048">Host nucleus</keyword>
<keyword evidence="4" id="KW-0479">Metal-binding</keyword>
<evidence type="ECO:0000256" key="7">
    <source>
        <dbReference type="ARBA" id="ARBA00023200"/>
    </source>
</evidence>
<evidence type="ECO:0000313" key="11">
    <source>
        <dbReference type="EMBL" id="ACT83541.1"/>
    </source>
</evidence>
<sequence>MASRSLHVDSTRSMARFAEEVPSTDGEGWTSGALDADYCAFDPSLLATNERLCDELMFAAHLMSVPNETATEVRDENRDDINPASDNLLVPDLAAFVEASADAFALDRSCLVCRLIDTYKKKFGLTSQWIADYAMLCNKCLAAPPCATTTFIAAFELVYIMDKHFLATHRTTLTGSFARRVLTLNDVQRHFFLHGCCRTDGGIPGSTSSMNQPLESTNTRITSPMVQARTSRSTKVLFSNYSFLAQTATRTMLMTLADNSSNDVQNNGTQRTNYYSSGHHSTLTALPGQPSLAAALAGWKECAKHVECHGSAASRSGVGQKDSCATLAYVDDDAFEMHEELRLERERERAKSHSMYARPKRLATRSKPARDENGATRVHGTGPSEQAHREDWAYADLTLLLLVGTGAIWELNDTTNTVLLARRNAVARYWRDHKRALARETAPKFSRFAENDAEPVTSLGPVLATTLKHTRCKSRTGGECILCNLLPIRTYWLAIRRLKRDIVAHSANNLGLFDCIAPVIDTWSEGEYEEIADGGRFVAMVKAAGAEAVYKHLFCDPMCALCELQTNPRVLFDHPTKSDPDALNLYKAHLASENRFEGRICAGLWALAYTFKTYQIFPPKPTALASFIRDAGLLLRKHSISLVSLEHTLGTYV</sequence>
<evidence type="ECO:0000313" key="23">
    <source>
        <dbReference type="Proteomes" id="UP000168285"/>
    </source>
</evidence>
<reference evidence="18" key="9">
    <citation type="submission" date="2014-03" db="EMBL/GenBank/DDBJ databases">
        <title>Protective efficacy and genomic characteristics of a duck enteritis virus attenuated by serial passage in chick embryo fibroblast.</title>
        <authorList>
            <person name="Yang C."/>
            <person name="Li Q."/>
            <person name="Li J."/>
            <person name="Liu D."/>
            <person name="Li L."/>
            <person name="Li H."/>
            <person name="Xia Y."/>
            <person name="Yang H."/>
            <person name="Yu K."/>
        </authorList>
    </citation>
    <scope>NUCLEOTIDE SEQUENCE [LARGE SCALE GENOMIC DNA]</scope>
</reference>
<evidence type="ECO:0000256" key="1">
    <source>
        <dbReference type="ARBA" id="ARBA00002104"/>
    </source>
</evidence>
<keyword evidence="6" id="KW-0862">Zinc</keyword>
<reference evidence="12 23" key="4">
    <citation type="journal article" date="2011" name="Virus Res.">
        <title>Complete genome sequence of virulent duck enteritis virus (DEV) strain 2085 and comparison with genome sequences of virulent and attenuated DEV strains.</title>
        <authorList>
            <person name="Wang J."/>
            <person name="Hoper D."/>
            <person name="Beer M."/>
            <person name="Osterrieder N."/>
        </authorList>
    </citation>
    <scope>NUCLEOTIDE SEQUENCE [LARGE SCALE GENOMIC DNA]</scope>
    <source>
        <strain evidence="12">2085</strain>
    </source>
</reference>
<evidence type="ECO:0000256" key="3">
    <source>
        <dbReference type="ARBA" id="ARBA00022562"/>
    </source>
</evidence>
<comment type="similarity">
    <text evidence="2 8">Belongs to the herpesviridae UL32 protein family.</text>
</comment>
<comment type="function">
    <text evidence="1 8">Plays a role in efficient localization of neo-synthesized capsids to nuclear replication compartments, thereby controlling cleavage and packaging of virus genomic DNA.</text>
</comment>
<keyword evidence="7 8" id="KW-1035">Host cytoplasm</keyword>
<dbReference type="EMBL" id="KF263690">
    <property type="protein sequence ID" value="AGW24822.1"/>
    <property type="molecule type" value="Genomic_DNA"/>
</dbReference>
<dbReference type="RefSeq" id="YP_003084389.1">
    <property type="nucleotide sequence ID" value="NC_013036.1"/>
</dbReference>
<dbReference type="EMBL" id="EU082088">
    <property type="protein sequence ID" value="ACT83541.1"/>
    <property type="molecule type" value="Genomic_DNA"/>
</dbReference>
<reference evidence="15 19" key="6">
    <citation type="journal article" date="2013" name="Genome Announc.">
        <title>Complete genome sequence of an attenuated duck enteritis virus obtained by in vitro serial passage.</title>
        <authorList>
            <person name="Yang C."/>
            <person name="Li J."/>
            <person name="Li Q."/>
            <person name="Li H."/>
            <person name="Xia Y."/>
            <person name="Guo X."/>
            <person name="Yu K."/>
            <person name="Yang H."/>
        </authorList>
    </citation>
    <scope>NUCLEOTIDE SEQUENCE [LARGE SCALE GENOMIC DNA]</scope>
    <source>
        <strain evidence="15">K</strain>
    </source>
</reference>
<dbReference type="EMBL" id="JQ673560">
    <property type="protein sequence ID" value="AGA17820.1"/>
    <property type="molecule type" value="Genomic_DNA"/>
</dbReference>
<reference evidence="14 24" key="8">
    <citation type="journal article" date="2014" name="Virus Genes">
        <title>Comparative genomic sequence analysis between a standard challenge strain and a vaccine strain of duck enteritis virus in China.</title>
        <authorList>
            <person name="Yang C."/>
            <person name="Li Q."/>
            <person name="Li J."/>
            <person name="Zhang G."/>
            <person name="Li H."/>
            <person name="Xia Y."/>
            <person name="Yang H."/>
            <person name="Yu K."/>
        </authorList>
    </citation>
    <scope>NUCLEOTIDE SEQUENCE [LARGE SCALE GENOMIC DNA]</scope>
    <source>
        <strain evidence="14">CV</strain>
    </source>
</reference>
<dbReference type="Proteomes" id="UP000164963">
    <property type="component" value="Genome"/>
</dbReference>
<name>A4GRK3_9ALPH</name>
<protein>
    <recommendedName>
        <fullName evidence="8">Packaging protein UL32</fullName>
    </recommendedName>
</protein>
<evidence type="ECO:0000256" key="9">
    <source>
        <dbReference type="SAM" id="MobiDB-lite"/>
    </source>
</evidence>
<evidence type="ECO:0000313" key="15">
    <source>
        <dbReference type="EMBL" id="AGS78688.1"/>
    </source>
</evidence>
<accession>A4GRK3</accession>
<evidence type="ECO:0000256" key="8">
    <source>
        <dbReference type="RuleBase" id="RU364029"/>
    </source>
</evidence>
<dbReference type="Pfam" id="PF01673">
    <property type="entry name" value="Herpes_env"/>
    <property type="match status" value="1"/>
</dbReference>
<reference evidence="17" key="10">
    <citation type="journal article" date="2015" name="Arch. Virol.">
        <title>Biological properties of a duck enteritis virus attenuated via serial passaging in chick embryo fibroblasts.</title>
        <authorList>
            <person name="Yang C."/>
            <person name="Li J."/>
            <person name="Li Q."/>
            <person name="Li L."/>
            <person name="Sun M."/>
            <person name="Li H."/>
            <person name="Xia Y."/>
            <person name="Yang H."/>
            <person name="Yu K."/>
        </authorList>
    </citation>
    <scope>NUCLEOTIDE SEQUENCE</scope>
    <source>
        <strain evidence="17">CV p80</strain>
    </source>
</reference>
<dbReference type="EMBL" id="KF487736">
    <property type="protein sequence ID" value="AGS78688.1"/>
    <property type="molecule type" value="Genomic_DNA"/>
</dbReference>
<evidence type="ECO:0000256" key="4">
    <source>
        <dbReference type="ARBA" id="ARBA00022723"/>
    </source>
</evidence>
<dbReference type="RefSeq" id="YP_010795343.1">
    <property type="nucleotide sequence ID" value="NC_075687.1"/>
</dbReference>
<dbReference type="Proteomes" id="UP000112239">
    <property type="component" value="Segment"/>
</dbReference>
<dbReference type="OrthoDB" id="3440at10239"/>
<dbReference type="GeneID" id="80532489"/>
<feature type="region of interest" description="Disordered" evidence="9">
    <location>
        <begin position="346"/>
        <end position="387"/>
    </location>
</feature>
<dbReference type="EMBL" id="EF417996">
    <property type="protein sequence ID" value="ABO26219.1"/>
    <property type="molecule type" value="Genomic_DNA"/>
</dbReference>
<dbReference type="Proteomes" id="UP000135812">
    <property type="component" value="Genome"/>
</dbReference>
<dbReference type="KEGG" id="vg:8223354"/>
<evidence type="ECO:0000313" key="20">
    <source>
        <dbReference type="Proteomes" id="UP000114267"/>
    </source>
</evidence>
<gene>
    <name evidence="11" type="primary">UL32</name>
    <name evidence="14" type="synonym">DEVCV30</name>
    <name evidence="15" type="synonym">ORF28</name>
    <name evidence="17" type="synonym">ORF30</name>
</gene>
<evidence type="ECO:0000313" key="16">
    <source>
        <dbReference type="EMBL" id="AGW24822.1"/>
    </source>
</evidence>
<dbReference type="Proteomes" id="UP000098628">
    <property type="component" value="Genome"/>
</dbReference>
<dbReference type="EMBL" id="JQ647509">
    <property type="protein sequence ID" value="AFC61850.1"/>
    <property type="molecule type" value="Genomic_DNA"/>
</dbReference>
<evidence type="ECO:0000313" key="12">
    <source>
        <dbReference type="EMBL" id="AEN80093.1"/>
    </source>
</evidence>
<reference evidence="13 21" key="5">
    <citation type="journal article" date="2012" name="J. Virol.">
        <title>Complete genomic sequence of chinese virulent duck enteritis virus.</title>
        <authorList>
            <person name="Wu Y."/>
            <person name="Cheng A."/>
            <person name="Wang M."/>
            <person name="Yang Q."/>
            <person name="Zhu D."/>
            <person name="Jia R."/>
            <person name="Chen S."/>
            <person name="Zhou Y."/>
            <person name="Wang X."/>
            <person name="Chen X."/>
        </authorList>
    </citation>
    <scope>NUCLEOTIDE SEQUENCE [LARGE SCALE GENOMIC DNA]</scope>
    <source>
        <strain evidence="13">CHv</strain>
    </source>
</reference>
<evidence type="ECO:0000313" key="22">
    <source>
        <dbReference type="Proteomes" id="UP000164963"/>
    </source>
</evidence>
<evidence type="ECO:0000256" key="5">
    <source>
        <dbReference type="ARBA" id="ARBA00022771"/>
    </source>
</evidence>
<dbReference type="KEGG" id="vg:80532489"/>
<evidence type="ECO:0000313" key="14">
    <source>
        <dbReference type="EMBL" id="AGA17820.1"/>
    </source>
</evidence>
<dbReference type="GO" id="GO:0008270">
    <property type="term" value="F:zinc ion binding"/>
    <property type="evidence" value="ECO:0007669"/>
    <property type="project" value="UniProtKB-KW"/>
</dbReference>
<evidence type="ECO:0000313" key="10">
    <source>
        <dbReference type="EMBL" id="ABO26219.1"/>
    </source>
</evidence>
<evidence type="ECO:0000313" key="24">
    <source>
        <dbReference type="Proteomes" id="UP000180937"/>
    </source>
</evidence>
<dbReference type="Proteomes" id="UP000180937">
    <property type="component" value="Segment"/>
</dbReference>
<reference evidence="10" key="1">
    <citation type="submission" date="2007-02" db="EMBL/GenBank/DDBJ databases">
        <title>Sequence analysis of a 41-kb segment of the duck enteritis virus genome.</title>
        <authorList>
            <person name="Li Y.F."/>
            <person name="Huang B."/>
        </authorList>
    </citation>
    <scope>NUCLEOTIDE SEQUENCE</scope>
    <source>
        <strain evidence="10">VAC</strain>
    </source>
</reference>
<evidence type="ECO:0000313" key="21">
    <source>
        <dbReference type="Proteomes" id="UP000135812"/>
    </source>
</evidence>
<dbReference type="InterPro" id="IPR002597">
    <property type="entry name" value="Herpes_env"/>
</dbReference>
<reference evidence="11 22" key="2">
    <citation type="journal article" date="2009" name="Virology">
        <title>Molecular characterization of the genome of duck enteritis virus.</title>
        <authorList>
            <person name="Li Y."/>
            <person name="Huang B."/>
            <person name="Ma X."/>
            <person name="Wu J."/>
            <person name="Li F."/>
            <person name="Ai W."/>
            <person name="Song M."/>
            <person name="Yang H."/>
        </authorList>
    </citation>
    <scope>NUCLEOTIDE SEQUENCE [LARGE SCALE GENOMIC DNA]</scope>
    <source>
        <strain evidence="11">VAC</strain>
    </source>
</reference>
<evidence type="ECO:0000256" key="2">
    <source>
        <dbReference type="ARBA" id="ARBA00005235"/>
    </source>
</evidence>